<dbReference type="EMBL" id="RKLQ01000002">
    <property type="protein sequence ID" value="MBX0304347.1"/>
    <property type="molecule type" value="Genomic_DNA"/>
</dbReference>
<keyword evidence="2" id="KW-1185">Reference proteome</keyword>
<dbReference type="Proteomes" id="UP000783863">
    <property type="component" value="Unassembled WGS sequence"/>
</dbReference>
<comment type="caution">
    <text evidence="1">The sequence shown here is derived from an EMBL/GenBank/DDBJ whole genome shotgun (WGS) entry which is preliminary data.</text>
</comment>
<evidence type="ECO:0000313" key="1">
    <source>
        <dbReference type="EMBL" id="MBX0304347.1"/>
    </source>
</evidence>
<sequence length="59" mass="6576">MTDGDSSVSSERELHTRLQALLHRAHTSGIDVEGAWECRNGAEHPDWDVVVTEMEKKTG</sequence>
<accession>A0A8J8C8H3</accession>
<evidence type="ECO:0000313" key="2">
    <source>
        <dbReference type="Proteomes" id="UP000783863"/>
    </source>
</evidence>
<dbReference type="RefSeq" id="WP_220588566.1">
    <property type="nucleotide sequence ID" value="NZ_RKLQ01000002.1"/>
</dbReference>
<organism evidence="1 2">
    <name type="scientific">Haloarcula salinisoli</name>
    <dbReference type="NCBI Taxonomy" id="2487746"/>
    <lineage>
        <taxon>Archaea</taxon>
        <taxon>Methanobacteriati</taxon>
        <taxon>Methanobacteriota</taxon>
        <taxon>Stenosarchaea group</taxon>
        <taxon>Halobacteria</taxon>
        <taxon>Halobacteriales</taxon>
        <taxon>Haloarculaceae</taxon>
        <taxon>Haloarcula</taxon>
    </lineage>
</organism>
<gene>
    <name evidence="1" type="ORF">EGD98_11775</name>
</gene>
<proteinExistence type="predicted"/>
<protein>
    <submittedName>
        <fullName evidence="1">Uncharacterized protein</fullName>
    </submittedName>
</protein>
<reference evidence="1" key="1">
    <citation type="submission" date="2021-06" db="EMBL/GenBank/DDBJ databases">
        <title>Halomicroarcula sp. F24A a new haloarchaeum isolated from saline soil.</title>
        <authorList>
            <person name="Duran-Viseras A."/>
            <person name="Sanchez-Porro C."/>
            <person name="Ventosa A."/>
        </authorList>
    </citation>
    <scope>NUCLEOTIDE SEQUENCE</scope>
    <source>
        <strain evidence="1">F24A</strain>
    </source>
</reference>
<name>A0A8J8C8H3_9EURY</name>
<dbReference type="AlphaFoldDB" id="A0A8J8C8H3"/>